<dbReference type="Pfam" id="PF04366">
    <property type="entry name" value="Ysc84"/>
    <property type="match status" value="1"/>
</dbReference>
<dbReference type="InterPro" id="IPR007461">
    <property type="entry name" value="Ysc84_actin-binding"/>
</dbReference>
<dbReference type="EMBL" id="BARS01043509">
    <property type="protein sequence ID" value="GAG40214.1"/>
    <property type="molecule type" value="Genomic_DNA"/>
</dbReference>
<gene>
    <name evidence="2" type="ORF">S01H1_65862</name>
</gene>
<dbReference type="GO" id="GO:0035091">
    <property type="term" value="F:phosphatidylinositol binding"/>
    <property type="evidence" value="ECO:0007669"/>
    <property type="project" value="TreeGrafter"/>
</dbReference>
<feature type="non-terminal residue" evidence="2">
    <location>
        <position position="250"/>
    </location>
</feature>
<dbReference type="AlphaFoldDB" id="X0XAI8"/>
<feature type="domain" description="Ysc84 actin-binding" evidence="1">
    <location>
        <begin position="2"/>
        <end position="117"/>
    </location>
</feature>
<name>X0XAI8_9ZZZZ</name>
<organism evidence="2">
    <name type="scientific">marine sediment metagenome</name>
    <dbReference type="NCBI Taxonomy" id="412755"/>
    <lineage>
        <taxon>unclassified sequences</taxon>
        <taxon>metagenomes</taxon>
        <taxon>ecological metagenomes</taxon>
    </lineage>
</organism>
<dbReference type="PANTHER" id="PTHR15629">
    <property type="entry name" value="SH3YL1 PROTEIN"/>
    <property type="match status" value="1"/>
</dbReference>
<feature type="non-terminal residue" evidence="2">
    <location>
        <position position="1"/>
    </location>
</feature>
<evidence type="ECO:0000313" key="2">
    <source>
        <dbReference type="EMBL" id="GAG40214.1"/>
    </source>
</evidence>
<dbReference type="CDD" id="cd11524">
    <property type="entry name" value="SYLF"/>
    <property type="match status" value="1"/>
</dbReference>
<accession>X0XAI8</accession>
<dbReference type="InterPro" id="IPR051702">
    <property type="entry name" value="SH3_domain_YSC84-like"/>
</dbReference>
<reference evidence="2" key="1">
    <citation type="journal article" date="2014" name="Front. Microbiol.">
        <title>High frequency of phylogenetically diverse reductive dehalogenase-homologous genes in deep subseafloor sedimentary metagenomes.</title>
        <authorList>
            <person name="Kawai M."/>
            <person name="Futagami T."/>
            <person name="Toyoda A."/>
            <person name="Takaki Y."/>
            <person name="Nishi S."/>
            <person name="Hori S."/>
            <person name="Arai W."/>
            <person name="Tsubouchi T."/>
            <person name="Morono Y."/>
            <person name="Uchiyama I."/>
            <person name="Ito T."/>
            <person name="Fujiyama A."/>
            <person name="Inagaki F."/>
            <person name="Takami H."/>
        </authorList>
    </citation>
    <scope>NUCLEOTIDE SEQUENCE</scope>
    <source>
        <strain evidence="2">Expedition CK06-06</strain>
    </source>
</reference>
<sequence>SGSVGFQAGVQSTDVVLVFRTDQAVQNLLHGTFTLGADASAAAGPFGRQASAATTAQMNAGVWSYSKSRGAFVGASLDGSALQIDNYADQMYYHTATGFAGASWPPSAHRLVSVLDSYLGITPTTTPAVIQAAPVVALAAPAPSVPTQEAIRGQLAATAPHLYAALPDEKWRKFLALPQSVYYENKPIDSTTLQASLSHFDSVASSPQYHLLASEPVFQKVYGLLKRYTASTTASGLSLPPPPSPTTVPT</sequence>
<protein>
    <recommendedName>
        <fullName evidence="1">Ysc84 actin-binding domain-containing protein</fullName>
    </recommendedName>
</protein>
<dbReference type="PANTHER" id="PTHR15629:SF2">
    <property type="entry name" value="SH3 DOMAIN-CONTAINING YSC84-LIKE PROTEIN 1"/>
    <property type="match status" value="1"/>
</dbReference>
<evidence type="ECO:0000259" key="1">
    <source>
        <dbReference type="Pfam" id="PF04366"/>
    </source>
</evidence>
<proteinExistence type="predicted"/>
<comment type="caution">
    <text evidence="2">The sequence shown here is derived from an EMBL/GenBank/DDBJ whole genome shotgun (WGS) entry which is preliminary data.</text>
</comment>